<dbReference type="KEGG" id="lch:Lcho_4056"/>
<dbReference type="NCBIfam" id="TIGR03349">
    <property type="entry name" value="IV_VI_DotU"/>
    <property type="match status" value="1"/>
</dbReference>
<dbReference type="Pfam" id="PF00691">
    <property type="entry name" value="OmpA"/>
    <property type="match status" value="1"/>
</dbReference>
<keyword evidence="3" id="KW-1133">Transmembrane helix</keyword>
<name>B1XWV9_LEPCP</name>
<feature type="domain" description="OmpA-like" evidence="4">
    <location>
        <begin position="317"/>
        <end position="437"/>
    </location>
</feature>
<dbReference type="PANTHER" id="PTHR38033:SF1">
    <property type="entry name" value="DOTU FAMILY TYPE IV_VI SECRETION SYSTEM PROTEIN"/>
    <property type="match status" value="1"/>
</dbReference>
<dbReference type="eggNOG" id="COG1360">
    <property type="taxonomic scope" value="Bacteria"/>
</dbReference>
<feature type="compositionally biased region" description="Low complexity" evidence="2">
    <location>
        <begin position="30"/>
        <end position="50"/>
    </location>
</feature>
<gene>
    <name evidence="5" type="ordered locus">Lcho_4056</name>
</gene>
<dbReference type="eggNOG" id="COG3455">
    <property type="taxonomic scope" value="Bacteria"/>
</dbReference>
<keyword evidence="6" id="KW-1185">Reference proteome</keyword>
<dbReference type="CDD" id="cd07185">
    <property type="entry name" value="OmpA_C-like"/>
    <property type="match status" value="1"/>
</dbReference>
<dbReference type="NCBIfam" id="TIGR03350">
    <property type="entry name" value="type_VI_ompA"/>
    <property type="match status" value="1"/>
</dbReference>
<dbReference type="AlphaFoldDB" id="B1XWV9"/>
<evidence type="ECO:0000256" key="1">
    <source>
        <dbReference type="PROSITE-ProRule" id="PRU00473"/>
    </source>
</evidence>
<evidence type="ECO:0000259" key="4">
    <source>
        <dbReference type="PROSITE" id="PS51123"/>
    </source>
</evidence>
<dbReference type="SUPFAM" id="SSF103088">
    <property type="entry name" value="OmpA-like"/>
    <property type="match status" value="1"/>
</dbReference>
<dbReference type="InterPro" id="IPR006665">
    <property type="entry name" value="OmpA-like"/>
</dbReference>
<dbReference type="NCBIfam" id="NF005444">
    <property type="entry name" value="PRK07033.1"/>
    <property type="match status" value="1"/>
</dbReference>
<dbReference type="RefSeq" id="WP_012349051.1">
    <property type="nucleotide sequence ID" value="NC_010524.1"/>
</dbReference>
<dbReference type="HOGENOM" id="CLU_041790_0_0_4"/>
<dbReference type="InterPro" id="IPR038522">
    <property type="entry name" value="T4/T6SS_DotU_sf"/>
</dbReference>
<accession>B1XWV9</accession>
<proteinExistence type="predicted"/>
<dbReference type="STRING" id="395495.Lcho_4056"/>
<keyword evidence="3" id="KW-0812">Transmembrane</keyword>
<sequence length="460" mass="48360" precursor="true">MSAQPPRPGAGPNDPHDPFAALDSGATVIRPNPGARAAPARMPAAQEPPAADTPLPAQGLNPLVSLANRLLLAVPQLRATRHVADPAALKHSLAQAVRDFSTAAAAAGITPQQVMAARYVLCTVLDEAASDTPWGGAGVWAQHSLLVTFHNEAWGGEKVFQLMARLAGQPAEHRDLLELIYAALALGFEGRFRAIENGRAQLDAVRDKLARIVLQARGDHAPALAQHWQVEAVAQRALPGWLPLLVTALVLGLLLVAAYIGLSFWLGARSDPVFGQIQGLRLNPPVAAVAQPAPQPRLATFLRPEIAEGAVVVRDEVDRSVVTLRGDGLFEPGSATLAAPKEALLRRVADALAQFGGAVLVTGHTDSQPIRSARFPSNWHLSQERAGAVRELLVSQQVATERVRAEGRADGEPVVANDSAGNRALNRRVEITLFVAAPPGVATAARPATPTATPASGARP</sequence>
<dbReference type="InterPro" id="IPR017732">
    <property type="entry name" value="T4/T6SS_DotU"/>
</dbReference>
<evidence type="ECO:0000313" key="5">
    <source>
        <dbReference type="EMBL" id="ACB36308.1"/>
    </source>
</evidence>
<dbReference type="PANTHER" id="PTHR38033">
    <property type="entry name" value="MEMBRANE PROTEIN-RELATED"/>
    <property type="match status" value="1"/>
</dbReference>
<dbReference type="Gene3D" id="1.25.40.590">
    <property type="entry name" value="Type IV / VI secretion system, DotU"/>
    <property type="match status" value="1"/>
</dbReference>
<dbReference type="PROSITE" id="PS51123">
    <property type="entry name" value="OMPA_2"/>
    <property type="match status" value="1"/>
</dbReference>
<dbReference type="Pfam" id="PF09850">
    <property type="entry name" value="DotU"/>
    <property type="match status" value="1"/>
</dbReference>
<feature type="region of interest" description="Disordered" evidence="2">
    <location>
        <begin position="1"/>
        <end position="56"/>
    </location>
</feature>
<dbReference type="InterPro" id="IPR017733">
    <property type="entry name" value="OmpA-like_dom_proteobacteria"/>
</dbReference>
<dbReference type="Gene3D" id="3.30.1330.60">
    <property type="entry name" value="OmpA-like domain"/>
    <property type="match status" value="1"/>
</dbReference>
<keyword evidence="1 3" id="KW-0472">Membrane</keyword>
<protein>
    <submittedName>
        <fullName evidence="5">Type IV / VI secretion system protein, DotU family</fullName>
    </submittedName>
</protein>
<feature type="transmembrane region" description="Helical" evidence="3">
    <location>
        <begin position="241"/>
        <end position="266"/>
    </location>
</feature>
<dbReference type="OrthoDB" id="345640at2"/>
<reference evidence="5 6" key="1">
    <citation type="submission" date="2008-03" db="EMBL/GenBank/DDBJ databases">
        <title>Complete sequence of Leptothrix cholodnii SP-6.</title>
        <authorList>
            <consortium name="US DOE Joint Genome Institute"/>
            <person name="Copeland A."/>
            <person name="Lucas S."/>
            <person name="Lapidus A."/>
            <person name="Glavina del Rio T."/>
            <person name="Dalin E."/>
            <person name="Tice H."/>
            <person name="Bruce D."/>
            <person name="Goodwin L."/>
            <person name="Pitluck S."/>
            <person name="Chertkov O."/>
            <person name="Brettin T."/>
            <person name="Detter J.C."/>
            <person name="Han C."/>
            <person name="Kuske C.R."/>
            <person name="Schmutz J."/>
            <person name="Larimer F."/>
            <person name="Land M."/>
            <person name="Hauser L."/>
            <person name="Kyrpides N."/>
            <person name="Lykidis A."/>
            <person name="Emerson D."/>
            <person name="Richardson P."/>
        </authorList>
    </citation>
    <scope>NUCLEOTIDE SEQUENCE [LARGE SCALE GENOMIC DNA]</scope>
    <source>
        <strain evidence="6">ATCC 51168 / LMG 8142 / SP-6</strain>
    </source>
</reference>
<dbReference type="NCBIfam" id="NF038228">
    <property type="entry name" value="IcmH_DotU_IVB"/>
    <property type="match status" value="1"/>
</dbReference>
<dbReference type="InterPro" id="IPR036737">
    <property type="entry name" value="OmpA-like_sf"/>
</dbReference>
<dbReference type="EMBL" id="CP001013">
    <property type="protein sequence ID" value="ACB36308.1"/>
    <property type="molecule type" value="Genomic_DNA"/>
</dbReference>
<organism evidence="5 6">
    <name type="scientific">Leptothrix cholodnii (strain ATCC 51168 / LMG 8142 / SP-6)</name>
    <name type="common">Leptothrix discophora (strain SP-6)</name>
    <dbReference type="NCBI Taxonomy" id="395495"/>
    <lineage>
        <taxon>Bacteria</taxon>
        <taxon>Pseudomonadati</taxon>
        <taxon>Pseudomonadota</taxon>
        <taxon>Betaproteobacteria</taxon>
        <taxon>Burkholderiales</taxon>
        <taxon>Sphaerotilaceae</taxon>
        <taxon>Leptothrix</taxon>
    </lineage>
</organism>
<evidence type="ECO:0000256" key="2">
    <source>
        <dbReference type="SAM" id="MobiDB-lite"/>
    </source>
</evidence>
<evidence type="ECO:0000256" key="3">
    <source>
        <dbReference type="SAM" id="Phobius"/>
    </source>
</evidence>
<evidence type="ECO:0000313" key="6">
    <source>
        <dbReference type="Proteomes" id="UP000001693"/>
    </source>
</evidence>
<dbReference type="Proteomes" id="UP000001693">
    <property type="component" value="Chromosome"/>
</dbReference>
<dbReference type="GO" id="GO:0016020">
    <property type="term" value="C:membrane"/>
    <property type="evidence" value="ECO:0007669"/>
    <property type="project" value="UniProtKB-UniRule"/>
</dbReference>